<organism evidence="1 2">
    <name type="scientific">Dictyobacter formicarum</name>
    <dbReference type="NCBI Taxonomy" id="2778368"/>
    <lineage>
        <taxon>Bacteria</taxon>
        <taxon>Bacillati</taxon>
        <taxon>Chloroflexota</taxon>
        <taxon>Ktedonobacteria</taxon>
        <taxon>Ktedonobacterales</taxon>
        <taxon>Dictyobacteraceae</taxon>
        <taxon>Dictyobacter</taxon>
    </lineage>
</organism>
<dbReference type="PANTHER" id="PTHR43649:SF12">
    <property type="entry name" value="DIACETYLCHITOBIOSE BINDING PROTEIN DASA"/>
    <property type="match status" value="1"/>
</dbReference>
<dbReference type="InterPro" id="IPR006059">
    <property type="entry name" value="SBP"/>
</dbReference>
<dbReference type="InterPro" id="IPR050490">
    <property type="entry name" value="Bact_solute-bd_prot1"/>
</dbReference>
<gene>
    <name evidence="1" type="primary">araN_3</name>
    <name evidence="1" type="ORF">KSZ_60850</name>
</gene>
<evidence type="ECO:0000313" key="1">
    <source>
        <dbReference type="EMBL" id="GHO88079.1"/>
    </source>
</evidence>
<accession>A0ABQ3VPA6</accession>
<proteinExistence type="predicted"/>
<name>A0ABQ3VPA6_9CHLR</name>
<keyword evidence="2" id="KW-1185">Reference proteome</keyword>
<reference evidence="1 2" key="1">
    <citation type="journal article" date="2021" name="Int. J. Syst. Evol. Microbiol.">
        <title>Reticulibacter mediterranei gen. nov., sp. nov., within the new family Reticulibacteraceae fam. nov., and Ktedonospora formicarum gen. nov., sp. nov., Ktedonobacter robiniae sp. nov., Dictyobacter formicarum sp. nov. and Dictyobacter arantiisoli sp. nov., belonging to the class Ktedonobacteria.</title>
        <authorList>
            <person name="Yabe S."/>
            <person name="Zheng Y."/>
            <person name="Wang C.M."/>
            <person name="Sakai Y."/>
            <person name="Abe K."/>
            <person name="Yokota A."/>
            <person name="Donadio S."/>
            <person name="Cavaletti L."/>
            <person name="Monciardini P."/>
        </authorList>
    </citation>
    <scope>NUCLEOTIDE SEQUENCE [LARGE SCALE GENOMIC DNA]</scope>
    <source>
        <strain evidence="1 2">SOSP1-9</strain>
    </source>
</reference>
<dbReference type="PANTHER" id="PTHR43649">
    <property type="entry name" value="ARABINOSE-BINDING PROTEIN-RELATED"/>
    <property type="match status" value="1"/>
</dbReference>
<dbReference type="Proteomes" id="UP000635565">
    <property type="component" value="Unassembled WGS sequence"/>
</dbReference>
<dbReference type="Pfam" id="PF01547">
    <property type="entry name" value="SBP_bac_1"/>
    <property type="match status" value="1"/>
</dbReference>
<protein>
    <submittedName>
        <fullName evidence="1">Arabinose-binding protein</fullName>
    </submittedName>
</protein>
<dbReference type="Gene3D" id="3.40.190.10">
    <property type="entry name" value="Periplasmic binding protein-like II"/>
    <property type="match status" value="1"/>
</dbReference>
<sequence>MSIEDLTTGTFHDKTQKMTRRTFVGASLGAVALGSLPLLQGCGSSSSSSTGKVTIEMWVWETETQWKEVAQKAGLAKKFPNVIFKWTALPYDQLHQKALTALGAGLPQGLPSIIRTGMPYYRAFANTGSIVDLTEQVGSYQNDILPAVWQGTQINGKIYQVPDDTGVMLLGYREDLMQKAGLPTDPNQVADAIKSYDDLITVGQTLKRKIGAGLFNELPGDVFNNLILQDSTGYFDKDGNVIFDSDYHVEVANISKKIWNSGLTTHYEQVPQQWQAYKNAQLAMMFYPNWQDFTVLDNAPDLKGKLKVTKLPAVKPGGKRATAADGVCLTIPSSIPEDQRNIAIEVAKFLKLTKDATVAHMQTFSGAFVSYTPGIDAMTNAVSPVLDSQKTYQVYLNAAREESILPWYRTSVFFSNATEAVSNALFKILKQNAPIQATLKNAADSIRQLQASKGTK</sequence>
<dbReference type="RefSeq" id="WP_201365649.1">
    <property type="nucleotide sequence ID" value="NZ_BNJJ01000021.1"/>
</dbReference>
<dbReference type="EMBL" id="BNJJ01000021">
    <property type="protein sequence ID" value="GHO88079.1"/>
    <property type="molecule type" value="Genomic_DNA"/>
</dbReference>
<comment type="caution">
    <text evidence="1">The sequence shown here is derived from an EMBL/GenBank/DDBJ whole genome shotgun (WGS) entry which is preliminary data.</text>
</comment>
<dbReference type="SUPFAM" id="SSF53850">
    <property type="entry name" value="Periplasmic binding protein-like II"/>
    <property type="match status" value="1"/>
</dbReference>
<evidence type="ECO:0000313" key="2">
    <source>
        <dbReference type="Proteomes" id="UP000635565"/>
    </source>
</evidence>